<organism evidence="8 9">
    <name type="scientific">Sphingomonas natans</name>
    <dbReference type="NCBI Taxonomy" id="3063330"/>
    <lineage>
        <taxon>Bacteria</taxon>
        <taxon>Pseudomonadati</taxon>
        <taxon>Pseudomonadota</taxon>
        <taxon>Alphaproteobacteria</taxon>
        <taxon>Sphingomonadales</taxon>
        <taxon>Sphingomonadaceae</taxon>
        <taxon>Sphingomonas</taxon>
    </lineage>
</organism>
<name>A0ABT8YAE2_9SPHN</name>
<keyword evidence="9" id="KW-1185">Reference proteome</keyword>
<dbReference type="SUPFAM" id="SSF53474">
    <property type="entry name" value="alpha/beta-Hydrolases"/>
    <property type="match status" value="1"/>
</dbReference>
<dbReference type="Gene3D" id="3.40.50.1820">
    <property type="entry name" value="alpha/beta hydrolase"/>
    <property type="match status" value="1"/>
</dbReference>
<protein>
    <recommendedName>
        <fullName evidence="2 6">S-formylglutathione hydrolase</fullName>
        <ecNumber evidence="2 6">3.1.2.12</ecNumber>
    </recommendedName>
</protein>
<proteinExistence type="inferred from homology"/>
<evidence type="ECO:0000256" key="3">
    <source>
        <dbReference type="ARBA" id="ARBA00022487"/>
    </source>
</evidence>
<keyword evidence="4 7" id="KW-0378">Hydrolase</keyword>
<comment type="similarity">
    <text evidence="1 7">Belongs to the esterase D family.</text>
</comment>
<sequence>MLETISTNRAHGGTQSVYRHASTATGSEMTFSVYVPPHQPGQKLPVVWFLSGLSCTHANVTEKGEFRAACAALGLIFVAPDTSPRGESVPDDPAGAYDFGLSAGFYVDATEPPFARQYRMWTYVTEELPALIFAHFPADPAMQSIMGHSMGGHGALTIGLTFPERFRAISAFAPIVAPSQVPWGEKALGGYLGGDRETWRRHDAVALIEDGARAEAILVDQGLADPFLEQQLRPELLEAACASAGITLTLTRRPHYDHSYYFISTFMTDHLRWHAKRLDKSLNAAPA</sequence>
<dbReference type="RefSeq" id="WP_303543206.1">
    <property type="nucleotide sequence ID" value="NZ_JAUOTP010000005.1"/>
</dbReference>
<evidence type="ECO:0000256" key="6">
    <source>
        <dbReference type="NCBIfam" id="TIGR02821"/>
    </source>
</evidence>
<evidence type="ECO:0000256" key="4">
    <source>
        <dbReference type="ARBA" id="ARBA00022801"/>
    </source>
</evidence>
<accession>A0ABT8YAE2</accession>
<evidence type="ECO:0000313" key="9">
    <source>
        <dbReference type="Proteomes" id="UP001169764"/>
    </source>
</evidence>
<dbReference type="InterPro" id="IPR000801">
    <property type="entry name" value="Esterase-like"/>
</dbReference>
<evidence type="ECO:0000256" key="7">
    <source>
        <dbReference type="RuleBase" id="RU363068"/>
    </source>
</evidence>
<evidence type="ECO:0000256" key="5">
    <source>
        <dbReference type="ARBA" id="ARBA00047590"/>
    </source>
</evidence>
<comment type="caution">
    <text evidence="8">The sequence shown here is derived from an EMBL/GenBank/DDBJ whole genome shotgun (WGS) entry which is preliminary data.</text>
</comment>
<dbReference type="Proteomes" id="UP001169764">
    <property type="component" value="Unassembled WGS sequence"/>
</dbReference>
<dbReference type="GO" id="GO:0018738">
    <property type="term" value="F:S-formylglutathione hydrolase activity"/>
    <property type="evidence" value="ECO:0007669"/>
    <property type="project" value="UniProtKB-EC"/>
</dbReference>
<evidence type="ECO:0000256" key="1">
    <source>
        <dbReference type="ARBA" id="ARBA00005622"/>
    </source>
</evidence>
<evidence type="ECO:0000313" key="8">
    <source>
        <dbReference type="EMBL" id="MDO6415296.1"/>
    </source>
</evidence>
<dbReference type="InterPro" id="IPR014186">
    <property type="entry name" value="S-formylglutathione_hydrol"/>
</dbReference>
<keyword evidence="3 7" id="KW-0719">Serine esterase</keyword>
<dbReference type="EC" id="3.1.2.12" evidence="2 6"/>
<evidence type="ECO:0000256" key="2">
    <source>
        <dbReference type="ARBA" id="ARBA00012479"/>
    </source>
</evidence>
<dbReference type="PANTHER" id="PTHR10061">
    <property type="entry name" value="S-FORMYLGLUTATHIONE HYDROLASE"/>
    <property type="match status" value="1"/>
</dbReference>
<dbReference type="Pfam" id="PF00756">
    <property type="entry name" value="Esterase"/>
    <property type="match status" value="1"/>
</dbReference>
<dbReference type="InterPro" id="IPR029058">
    <property type="entry name" value="AB_hydrolase_fold"/>
</dbReference>
<comment type="function">
    <text evidence="7">Serine hydrolase involved in the detoxification of formaldehyde.</text>
</comment>
<reference evidence="8" key="1">
    <citation type="submission" date="2023-07" db="EMBL/GenBank/DDBJ databases">
        <authorList>
            <person name="Kim M."/>
        </authorList>
    </citation>
    <scope>NUCLEOTIDE SEQUENCE</scope>
    <source>
        <strain evidence="8">BIUV-7</strain>
    </source>
</reference>
<comment type="catalytic activity">
    <reaction evidence="5 7">
        <text>S-formylglutathione + H2O = formate + glutathione + H(+)</text>
        <dbReference type="Rhea" id="RHEA:14961"/>
        <dbReference type="ChEBI" id="CHEBI:15377"/>
        <dbReference type="ChEBI" id="CHEBI:15378"/>
        <dbReference type="ChEBI" id="CHEBI:15740"/>
        <dbReference type="ChEBI" id="CHEBI:57688"/>
        <dbReference type="ChEBI" id="CHEBI:57925"/>
        <dbReference type="EC" id="3.1.2.12"/>
    </reaction>
</comment>
<dbReference type="EMBL" id="JAUOTP010000005">
    <property type="protein sequence ID" value="MDO6415296.1"/>
    <property type="molecule type" value="Genomic_DNA"/>
</dbReference>
<gene>
    <name evidence="8" type="primary">fghA</name>
    <name evidence="8" type="ORF">Q4F19_12960</name>
</gene>
<dbReference type="PANTHER" id="PTHR10061:SF0">
    <property type="entry name" value="S-FORMYLGLUTATHIONE HYDROLASE"/>
    <property type="match status" value="1"/>
</dbReference>
<dbReference type="NCBIfam" id="TIGR02821">
    <property type="entry name" value="fghA_ester_D"/>
    <property type="match status" value="1"/>
</dbReference>